<reference evidence="2" key="1">
    <citation type="submission" date="2025-08" db="UniProtKB">
        <authorList>
            <consortium name="RefSeq"/>
        </authorList>
    </citation>
    <scope>IDENTIFICATION</scope>
    <source>
        <tissue evidence="2">Whole body</tissue>
    </source>
</reference>
<name>A0A6J1PHE6_9HYME</name>
<organism evidence="1 2">
    <name type="scientific">Temnothorax curvispinosus</name>
    <dbReference type="NCBI Taxonomy" id="300111"/>
    <lineage>
        <taxon>Eukaryota</taxon>
        <taxon>Metazoa</taxon>
        <taxon>Ecdysozoa</taxon>
        <taxon>Arthropoda</taxon>
        <taxon>Hexapoda</taxon>
        <taxon>Insecta</taxon>
        <taxon>Pterygota</taxon>
        <taxon>Neoptera</taxon>
        <taxon>Endopterygota</taxon>
        <taxon>Hymenoptera</taxon>
        <taxon>Apocrita</taxon>
        <taxon>Aculeata</taxon>
        <taxon>Formicoidea</taxon>
        <taxon>Formicidae</taxon>
        <taxon>Myrmicinae</taxon>
        <taxon>Temnothorax</taxon>
    </lineage>
</organism>
<proteinExistence type="predicted"/>
<keyword evidence="1" id="KW-1185">Reference proteome</keyword>
<gene>
    <name evidence="2" type="primary">LOC112452716</name>
</gene>
<dbReference type="RefSeq" id="XP_024868828.1">
    <property type="nucleotide sequence ID" value="XM_025013060.1"/>
</dbReference>
<accession>A0A6J1PHE6</accession>
<evidence type="ECO:0000313" key="1">
    <source>
        <dbReference type="Proteomes" id="UP000504618"/>
    </source>
</evidence>
<dbReference type="GeneID" id="112452716"/>
<evidence type="ECO:0000313" key="2">
    <source>
        <dbReference type="RefSeq" id="XP_024868828.1"/>
    </source>
</evidence>
<dbReference type="AlphaFoldDB" id="A0A6J1PHE6"/>
<protein>
    <submittedName>
        <fullName evidence="2">Uncharacterized protein LOC112452716</fullName>
    </submittedName>
</protein>
<dbReference type="Proteomes" id="UP000504618">
    <property type="component" value="Unplaced"/>
</dbReference>
<dbReference type="OrthoDB" id="44820at2759"/>
<sequence>MPIFFKKEGAMYPKSHTNILYSTTWYTILPLYIDHRKLIPKRSLRRKVYPKLHIWYDGFFTLMLNGKVYKHIADKMMPNQDTATKKKDMRMAGKLALFTGFVSIFSNNEDSLN</sequence>